<evidence type="ECO:0000313" key="3">
    <source>
        <dbReference type="Proteomes" id="UP000585272"/>
    </source>
</evidence>
<keyword evidence="3" id="KW-1185">Reference proteome</keyword>
<dbReference type="Pfam" id="PF13510">
    <property type="entry name" value="Fer2_4"/>
    <property type="match status" value="1"/>
</dbReference>
<dbReference type="EMBL" id="JACHNU010000001">
    <property type="protein sequence ID" value="MBB4660581.1"/>
    <property type="molecule type" value="Genomic_DNA"/>
</dbReference>
<evidence type="ECO:0000313" key="2">
    <source>
        <dbReference type="EMBL" id="MBB4660581.1"/>
    </source>
</evidence>
<dbReference type="RefSeq" id="WP_183338030.1">
    <property type="nucleotide sequence ID" value="NZ_JACHNU010000001.1"/>
</dbReference>
<sequence>MSGPERIERHPVLGEVGGRGEPVRFSFDGRPLGGRAGEPVGVALLAAGIRALRRSRAGEPRGIHCAIGQCMECRVEIDGLGTRRACLTPLRDGMVVRTHRDPGSADG</sequence>
<keyword evidence="1 2" id="KW-0560">Oxidoreductase</keyword>
<dbReference type="InterPro" id="IPR042204">
    <property type="entry name" value="2Fe-2S-bd_N"/>
</dbReference>
<dbReference type="Proteomes" id="UP000585272">
    <property type="component" value="Unassembled WGS sequence"/>
</dbReference>
<comment type="caution">
    <text evidence="2">The sequence shown here is derived from an EMBL/GenBank/DDBJ whole genome shotgun (WGS) entry which is preliminary data.</text>
</comment>
<proteinExistence type="predicted"/>
<dbReference type="Gene3D" id="3.10.20.440">
    <property type="entry name" value="2Fe-2S iron-sulphur cluster binding domain, sarcosine oxidase, alpha subunit, N-terminal domain"/>
    <property type="match status" value="1"/>
</dbReference>
<dbReference type="SUPFAM" id="SSF54292">
    <property type="entry name" value="2Fe-2S ferredoxin-like"/>
    <property type="match status" value="1"/>
</dbReference>
<organism evidence="2 3">
    <name type="scientific">Conexibacter arvalis</name>
    <dbReference type="NCBI Taxonomy" id="912552"/>
    <lineage>
        <taxon>Bacteria</taxon>
        <taxon>Bacillati</taxon>
        <taxon>Actinomycetota</taxon>
        <taxon>Thermoleophilia</taxon>
        <taxon>Solirubrobacterales</taxon>
        <taxon>Conexibacteraceae</taxon>
        <taxon>Conexibacter</taxon>
    </lineage>
</organism>
<name>A0A840I8I2_9ACTN</name>
<dbReference type="GO" id="GO:0051536">
    <property type="term" value="F:iron-sulfur cluster binding"/>
    <property type="evidence" value="ECO:0007669"/>
    <property type="project" value="InterPro"/>
</dbReference>
<evidence type="ECO:0000256" key="1">
    <source>
        <dbReference type="ARBA" id="ARBA00023002"/>
    </source>
</evidence>
<protein>
    <submittedName>
        <fullName evidence="2">Sarcosine oxidase subunit alpha</fullName>
        <ecNumber evidence="2">1.5.3.1</ecNumber>
    </submittedName>
</protein>
<dbReference type="AlphaFoldDB" id="A0A840I8I2"/>
<reference evidence="2 3" key="1">
    <citation type="submission" date="2020-08" db="EMBL/GenBank/DDBJ databases">
        <title>Genomic Encyclopedia of Archaeal and Bacterial Type Strains, Phase II (KMG-II): from individual species to whole genera.</title>
        <authorList>
            <person name="Goeker M."/>
        </authorList>
    </citation>
    <scope>NUCLEOTIDE SEQUENCE [LARGE SCALE GENOMIC DNA]</scope>
    <source>
        <strain evidence="2 3">DSM 23288</strain>
    </source>
</reference>
<dbReference type="GO" id="GO:0008115">
    <property type="term" value="F:sarcosine oxidase activity"/>
    <property type="evidence" value="ECO:0007669"/>
    <property type="project" value="UniProtKB-EC"/>
</dbReference>
<gene>
    <name evidence="2" type="ORF">BDZ31_000154</name>
</gene>
<accession>A0A840I8I2</accession>
<dbReference type="InterPro" id="IPR036010">
    <property type="entry name" value="2Fe-2S_ferredoxin-like_sf"/>
</dbReference>
<dbReference type="EC" id="1.5.3.1" evidence="2"/>